<sequence>MKTRFIKYLCVLFIPLLFSFTSQDDTLHLHSDDKKLFYYHSEWYSCAKTGRDLLKNKKQLLHAIEWIDHSLDLDINTLNLEIKGDYYLKVGDLLSAIEQYKKALKVNSTQYCLEEDFKRIEKKLAKLNRKKE</sequence>
<protein>
    <recommendedName>
        <fullName evidence="5">Tetratricopeptide repeat protein</fullName>
    </recommendedName>
</protein>
<dbReference type="RefSeq" id="WP_169662635.1">
    <property type="nucleotide sequence ID" value="NZ_CP076132.1"/>
</dbReference>
<accession>A0AAX1N3W4</accession>
<evidence type="ECO:0000256" key="2">
    <source>
        <dbReference type="SAM" id="SignalP"/>
    </source>
</evidence>
<evidence type="ECO:0008006" key="5">
    <source>
        <dbReference type="Google" id="ProtNLM"/>
    </source>
</evidence>
<keyword evidence="4" id="KW-1185">Reference proteome</keyword>
<keyword evidence="2" id="KW-0732">Signal</keyword>
<dbReference type="Gene3D" id="1.25.40.10">
    <property type="entry name" value="Tetratricopeptide repeat domain"/>
    <property type="match status" value="1"/>
</dbReference>
<dbReference type="EMBL" id="CP076132">
    <property type="protein sequence ID" value="QWG01061.1"/>
    <property type="molecule type" value="Genomic_DNA"/>
</dbReference>
<feature type="repeat" description="TPR" evidence="1">
    <location>
        <begin position="77"/>
        <end position="110"/>
    </location>
</feature>
<dbReference type="PROSITE" id="PS50005">
    <property type="entry name" value="TPR"/>
    <property type="match status" value="1"/>
</dbReference>
<evidence type="ECO:0000313" key="4">
    <source>
        <dbReference type="Proteomes" id="UP000678679"/>
    </source>
</evidence>
<dbReference type="SUPFAM" id="SSF81901">
    <property type="entry name" value="HCP-like"/>
    <property type="match status" value="1"/>
</dbReference>
<dbReference type="InterPro" id="IPR019734">
    <property type="entry name" value="TPR_rpt"/>
</dbReference>
<evidence type="ECO:0000313" key="3">
    <source>
        <dbReference type="EMBL" id="QWG01061.1"/>
    </source>
</evidence>
<organism evidence="3 4">
    <name type="scientific">Flammeovirga yaeyamensis</name>
    <dbReference type="NCBI Taxonomy" id="367791"/>
    <lineage>
        <taxon>Bacteria</taxon>
        <taxon>Pseudomonadati</taxon>
        <taxon>Bacteroidota</taxon>
        <taxon>Cytophagia</taxon>
        <taxon>Cytophagales</taxon>
        <taxon>Flammeovirgaceae</taxon>
        <taxon>Flammeovirga</taxon>
    </lineage>
</organism>
<dbReference type="InterPro" id="IPR011990">
    <property type="entry name" value="TPR-like_helical_dom_sf"/>
</dbReference>
<proteinExistence type="predicted"/>
<gene>
    <name evidence="3" type="ORF">KMW28_15520</name>
</gene>
<reference evidence="3 4" key="1">
    <citation type="submission" date="2021-05" db="EMBL/GenBank/DDBJ databases">
        <title>Comparative genomic studies on the polysaccharide-degrading batcterial strains of the Flammeovirga genus.</title>
        <authorList>
            <person name="Zewei F."/>
            <person name="Zheng Z."/>
            <person name="Yu L."/>
            <person name="Ruyue G."/>
            <person name="Yanhong M."/>
            <person name="Yuanyuan C."/>
            <person name="Jingyan G."/>
            <person name="Wenjun H."/>
        </authorList>
    </citation>
    <scope>NUCLEOTIDE SEQUENCE [LARGE SCALE GENOMIC DNA]</scope>
    <source>
        <strain evidence="3 4">NBRC:100898</strain>
    </source>
</reference>
<dbReference type="AlphaFoldDB" id="A0AAX1N3W4"/>
<feature type="chain" id="PRO_5043824779" description="Tetratricopeptide repeat protein" evidence="2">
    <location>
        <begin position="25"/>
        <end position="132"/>
    </location>
</feature>
<name>A0AAX1N3W4_9BACT</name>
<dbReference type="KEGG" id="fya:KMW28_15520"/>
<keyword evidence="1" id="KW-0802">TPR repeat</keyword>
<feature type="signal peptide" evidence="2">
    <location>
        <begin position="1"/>
        <end position="24"/>
    </location>
</feature>
<dbReference type="Proteomes" id="UP000678679">
    <property type="component" value="Chromosome 1"/>
</dbReference>
<evidence type="ECO:0000256" key="1">
    <source>
        <dbReference type="PROSITE-ProRule" id="PRU00339"/>
    </source>
</evidence>